<accession>A0A6P0BHN6</accession>
<keyword evidence="1" id="KW-0812">Transmembrane</keyword>
<gene>
    <name evidence="2" type="ORF">GR204_34360</name>
</gene>
<comment type="caution">
    <text evidence="2">The sequence shown here is derived from an EMBL/GenBank/DDBJ whole genome shotgun (WGS) entry which is preliminary data.</text>
</comment>
<reference evidence="2 3" key="1">
    <citation type="submission" date="2019-12" db="EMBL/GenBank/DDBJ databases">
        <title>Rhizobium genotypes associated with high levels of biological nitrogen fixation by grain legumes in a temperate-maritime cropping system.</title>
        <authorList>
            <person name="Maluk M."/>
            <person name="Francesc Ferrando Molina F."/>
            <person name="Lopez Del Egido L."/>
            <person name="Lafos M."/>
            <person name="Langarica-Fuentes A."/>
            <person name="Gebre Yohannes G."/>
            <person name="Young M.W."/>
            <person name="Martin P."/>
            <person name="Gantlett R."/>
            <person name="Kenicer G."/>
            <person name="Hawes C."/>
            <person name="Begg G.S."/>
            <person name="Quilliam R.S."/>
            <person name="Squire G.R."/>
            <person name="Poole P.S."/>
            <person name="Young P.W."/>
            <person name="Iannetta P.M."/>
            <person name="James E.K."/>
        </authorList>
    </citation>
    <scope>NUCLEOTIDE SEQUENCE [LARGE SCALE GENOMIC DNA]</scope>
    <source>
        <strain evidence="2 3">JHI1096</strain>
    </source>
</reference>
<evidence type="ECO:0000313" key="3">
    <source>
        <dbReference type="Proteomes" id="UP000471560"/>
    </source>
</evidence>
<evidence type="ECO:0008006" key="4">
    <source>
        <dbReference type="Google" id="ProtNLM"/>
    </source>
</evidence>
<keyword evidence="1" id="KW-0472">Membrane</keyword>
<protein>
    <recommendedName>
        <fullName evidence="4">Transmembrane protein</fullName>
    </recommendedName>
</protein>
<keyword evidence="1" id="KW-1133">Transmembrane helix</keyword>
<dbReference type="RefSeq" id="WP_164579608.1">
    <property type="nucleotide sequence ID" value="NZ_WUFA01000081.1"/>
</dbReference>
<proteinExistence type="predicted"/>
<dbReference type="EMBL" id="WUEZ01000076">
    <property type="protein sequence ID" value="NEI38958.1"/>
    <property type="molecule type" value="Genomic_DNA"/>
</dbReference>
<feature type="transmembrane region" description="Helical" evidence="1">
    <location>
        <begin position="69"/>
        <end position="90"/>
    </location>
</feature>
<dbReference type="AlphaFoldDB" id="A0A6P0BHN6"/>
<sequence>MAVQSKQVLIDVAEAARKEEEVSRDALGRLIAKNARTPELILAGYAWQLSAARLGEAQKALADMRAKKLDWIVTTITVTVAIAFLLFVSISAVHRVNNTRVVAKVTTPQVRLRSSDKWDVPRKISSGGVFVSPVALLGVSGRPKTNFAEAASVELLGEAALTDFSVLPGTAVTLSAQSELVTFELEGANSGATPAWLLWFKVNVAPGTKLTIKKQGATVDASEILADGATLSIGVAFTPGWNASLELDKPKPWNLLFHDAKLDFHDDAGLSTIVEGTLEVPNVAKSVPLGRYDDLVVGAATKPVGTGVVNYDDKGILSVVQEYSGKEVLVAVGSEKTNVVPTSLEYLLANVGAVTTLNSLLVLVTGFILWGVRARSIYRGAQ</sequence>
<name>A0A6P0BHN6_RHILE</name>
<evidence type="ECO:0000313" key="2">
    <source>
        <dbReference type="EMBL" id="NEI38958.1"/>
    </source>
</evidence>
<evidence type="ECO:0000256" key="1">
    <source>
        <dbReference type="SAM" id="Phobius"/>
    </source>
</evidence>
<organism evidence="2 3">
    <name type="scientific">Rhizobium leguminosarum</name>
    <dbReference type="NCBI Taxonomy" id="384"/>
    <lineage>
        <taxon>Bacteria</taxon>
        <taxon>Pseudomonadati</taxon>
        <taxon>Pseudomonadota</taxon>
        <taxon>Alphaproteobacteria</taxon>
        <taxon>Hyphomicrobiales</taxon>
        <taxon>Rhizobiaceae</taxon>
        <taxon>Rhizobium/Agrobacterium group</taxon>
        <taxon>Rhizobium</taxon>
    </lineage>
</organism>
<dbReference type="Proteomes" id="UP000471560">
    <property type="component" value="Unassembled WGS sequence"/>
</dbReference>
<feature type="transmembrane region" description="Helical" evidence="1">
    <location>
        <begin position="346"/>
        <end position="372"/>
    </location>
</feature>